<organism evidence="1 2">
    <name type="scientific">Enterococcus phage IMEEF1</name>
    <dbReference type="NCBI Taxonomy" id="1351735"/>
    <lineage>
        <taxon>Viruses</taxon>
        <taxon>Duplodnaviria</taxon>
        <taxon>Heunggongvirae</taxon>
        <taxon>Uroviricota</taxon>
        <taxon>Caudoviricetes</taxon>
        <taxon>Saphexavirus</taxon>
        <taxon>Saphexavirus IMEEF1</taxon>
    </lineage>
</organism>
<dbReference type="KEGG" id="vg:40079802"/>
<dbReference type="Proteomes" id="UP000015088">
    <property type="component" value="Segment"/>
</dbReference>
<evidence type="ECO:0000313" key="2">
    <source>
        <dbReference type="Proteomes" id="UP000015088"/>
    </source>
</evidence>
<protein>
    <submittedName>
        <fullName evidence="1">Uncharacterized protein</fullName>
    </submittedName>
</protein>
<evidence type="ECO:0000313" key="1">
    <source>
        <dbReference type="EMBL" id="AGR49014.1"/>
    </source>
</evidence>
<accession>S5MEI7</accession>
<name>S5MEI7_9CAUD</name>
<sequence>MKIAKHEYEEIKKGIEAKGIGTVKTYKEQLKKAQANKSTVISDFDTRFIFGVYYGCVPLATRMAISNNDEYKDSHIKTATKKALKELGLL</sequence>
<proteinExistence type="predicted"/>
<dbReference type="GeneID" id="40079802"/>
<dbReference type="RefSeq" id="YP_009603914.1">
    <property type="nucleotide sequence ID" value="NC_041959.1"/>
</dbReference>
<reference evidence="1 2" key="1">
    <citation type="journal article" date="2013" name="PLoS ONE">
        <title>Characterization of Enterococcus faecalis Phage IME-EF1 and Its Endolysin.</title>
        <authorList>
            <person name="Zhang W."/>
            <person name="Mi Z."/>
            <person name="Yin X."/>
            <person name="Fan H."/>
            <person name="An X."/>
            <person name="Zhang Z."/>
            <person name="Chen J."/>
            <person name="Tong Y."/>
        </authorList>
    </citation>
    <scope>NUCLEOTIDE SEQUENCE [LARGE SCALE GENOMIC DNA]</scope>
</reference>
<dbReference type="EMBL" id="KF192053">
    <property type="protein sequence ID" value="AGR49014.1"/>
    <property type="molecule type" value="Genomic_DNA"/>
</dbReference>
<keyword evidence="2" id="KW-1185">Reference proteome</keyword>